<dbReference type="SUPFAM" id="SSF53795">
    <property type="entry name" value="PEP carboxykinase-like"/>
    <property type="match status" value="1"/>
</dbReference>
<dbReference type="Gene3D" id="3.90.228.20">
    <property type="match status" value="2"/>
</dbReference>
<dbReference type="PROSITE" id="PS00532">
    <property type="entry name" value="PEPCK_ATP"/>
    <property type="match status" value="1"/>
</dbReference>
<dbReference type="GO" id="GO:0004612">
    <property type="term" value="F:phosphoenolpyruvate carboxykinase (ATP) activity"/>
    <property type="evidence" value="ECO:0007669"/>
    <property type="project" value="UniProtKB-EC"/>
</dbReference>
<reference evidence="12" key="1">
    <citation type="journal article" date="2020" name="Genome Biol.">
        <title>Gamete binning: chromosome-level and haplotype-resolved genome assembly enabled by high-throughput single-cell sequencing of gamete genomes.</title>
        <authorList>
            <person name="Campoy J.A."/>
            <person name="Sun H."/>
            <person name="Goel M."/>
            <person name="Jiao W.-B."/>
            <person name="Folz-Donahue K."/>
            <person name="Wang N."/>
            <person name="Rubio M."/>
            <person name="Liu C."/>
            <person name="Kukat C."/>
            <person name="Ruiz D."/>
            <person name="Huettel B."/>
            <person name="Schneeberger K."/>
        </authorList>
    </citation>
    <scope>NUCLEOTIDE SEQUENCE [LARGE SCALE GENOMIC DNA]</scope>
    <source>
        <strain evidence="12">cv. Rojo Pasion</strain>
    </source>
</reference>
<feature type="region of interest" description="Disordered" evidence="10">
    <location>
        <begin position="1"/>
        <end position="21"/>
    </location>
</feature>
<organism evidence="11 12">
    <name type="scientific">Prunus armeniaca</name>
    <name type="common">Apricot</name>
    <name type="synonym">Armeniaca vulgaris</name>
    <dbReference type="NCBI Taxonomy" id="36596"/>
    <lineage>
        <taxon>Eukaryota</taxon>
        <taxon>Viridiplantae</taxon>
        <taxon>Streptophyta</taxon>
        <taxon>Embryophyta</taxon>
        <taxon>Tracheophyta</taxon>
        <taxon>Spermatophyta</taxon>
        <taxon>Magnoliopsida</taxon>
        <taxon>eudicotyledons</taxon>
        <taxon>Gunneridae</taxon>
        <taxon>Pentapetalae</taxon>
        <taxon>rosids</taxon>
        <taxon>fabids</taxon>
        <taxon>Rosales</taxon>
        <taxon>Rosaceae</taxon>
        <taxon>Amygdaloideae</taxon>
        <taxon>Amygdaleae</taxon>
        <taxon>Prunus</taxon>
    </lineage>
</organism>
<evidence type="ECO:0000256" key="5">
    <source>
        <dbReference type="ARBA" id="ARBA00022741"/>
    </source>
</evidence>
<comment type="catalytic activity">
    <reaction evidence="9">
        <text>oxaloacetate + ATP = phosphoenolpyruvate + ADP + CO2</text>
        <dbReference type="Rhea" id="RHEA:18617"/>
        <dbReference type="ChEBI" id="CHEBI:16452"/>
        <dbReference type="ChEBI" id="CHEBI:16526"/>
        <dbReference type="ChEBI" id="CHEBI:30616"/>
        <dbReference type="ChEBI" id="CHEBI:58702"/>
        <dbReference type="ChEBI" id="CHEBI:456216"/>
        <dbReference type="EC" id="4.1.1.49"/>
    </reaction>
</comment>
<comment type="similarity">
    <text evidence="2">Belongs to the phosphoenolpyruvate carboxykinase (ATP) family.</text>
</comment>
<sequence length="522" mass="58345">MAFGETETQPETETPEVVQAKKYDQNDVDKVSHFTPTICVSDSALKFTNVLYNLTPAELYEHAVKYEKGSFITSTGALATQSGAKTGRSPRDKRVVKDATTQDDLWWGKGSPNIEMDEHTFMINRERAVDYLNCLDKVFVNDQFLNWDSENTIKVRIVSARAYHSLFMHNMCIRPTKEELENFGTPDFTIYNAGKKEMVILGTMYAGEMKKGLFSVMHYLMPKRQILSLHSGCNMGKSGDVALFFGLSGTGKTTLSTDHNRYLIGDDEHCWSDKGVSNIEGGCYAKCIDLSREKEPDIWNAIKFGAVLENVVFDDQTRLVNYADKSITENTRAAYPIEFIPNALIPCVGPHPKNVILLHVMHLVCSHLWYQGANGNILSLLGAAFLMLHPTKYAAMLAEKMQMHGATGWLVNTGWSGGSYGSGSRIKLAYTRKIIDAIHSGSLLKTEYKKTEVFGLEIPSEVEEVPSEILDPVNTWSDKNAYNETLMKLAGLFKNNFATFTNYQIGEDNKLTEEILAAGPHC</sequence>
<gene>
    <name evidence="11" type="ORF">ORAREDHAP_LOCUS38821</name>
</gene>
<evidence type="ECO:0000256" key="6">
    <source>
        <dbReference type="ARBA" id="ARBA00022793"/>
    </source>
</evidence>
<dbReference type="InterPro" id="IPR013035">
    <property type="entry name" value="PEP_carboxykinase_C"/>
</dbReference>
<dbReference type="HAMAP" id="MF_00453">
    <property type="entry name" value="PEPCK_ATP"/>
    <property type="match status" value="1"/>
</dbReference>
<dbReference type="OrthoDB" id="184182at2759"/>
<dbReference type="PIRSF" id="PIRSF006294">
    <property type="entry name" value="PEP_crbxkin"/>
    <property type="match status" value="1"/>
</dbReference>
<accession>A0A6J5XKQ3</accession>
<keyword evidence="7" id="KW-0067">ATP-binding</keyword>
<evidence type="ECO:0000256" key="4">
    <source>
        <dbReference type="ARBA" id="ARBA00022432"/>
    </source>
</evidence>
<dbReference type="InterPro" id="IPR001272">
    <property type="entry name" value="PEP_carboxykinase_ATP"/>
</dbReference>
<dbReference type="Gene3D" id="3.40.449.10">
    <property type="entry name" value="Phosphoenolpyruvate Carboxykinase, domain 1"/>
    <property type="match status" value="1"/>
</dbReference>
<dbReference type="Proteomes" id="UP000507245">
    <property type="component" value="Unassembled WGS sequence"/>
</dbReference>
<dbReference type="PANTHER" id="PTHR30031">
    <property type="entry name" value="PHOSPHOENOLPYRUVATE CARBOXYKINASE ATP"/>
    <property type="match status" value="1"/>
</dbReference>
<evidence type="ECO:0000256" key="1">
    <source>
        <dbReference type="ARBA" id="ARBA00004742"/>
    </source>
</evidence>
<dbReference type="UniPathway" id="UPA00138"/>
<dbReference type="GO" id="GO:0005524">
    <property type="term" value="F:ATP binding"/>
    <property type="evidence" value="ECO:0007669"/>
    <property type="project" value="UniProtKB-KW"/>
</dbReference>
<keyword evidence="8" id="KW-0456">Lyase</keyword>
<dbReference type="GO" id="GO:0006094">
    <property type="term" value="P:gluconeogenesis"/>
    <property type="evidence" value="ECO:0007669"/>
    <property type="project" value="UniProtKB-UniPathway"/>
</dbReference>
<dbReference type="EMBL" id="CAEKKB010000006">
    <property type="protein sequence ID" value="CAB4314400.1"/>
    <property type="molecule type" value="Genomic_DNA"/>
</dbReference>
<dbReference type="AlphaFoldDB" id="A0A6J5XKQ3"/>
<evidence type="ECO:0000256" key="10">
    <source>
        <dbReference type="SAM" id="MobiDB-lite"/>
    </source>
</evidence>
<evidence type="ECO:0000256" key="8">
    <source>
        <dbReference type="ARBA" id="ARBA00023239"/>
    </source>
</evidence>
<evidence type="ECO:0000313" key="11">
    <source>
        <dbReference type="EMBL" id="CAB4314400.1"/>
    </source>
</evidence>
<name>A0A6J5XKQ3_PRUAR</name>
<dbReference type="FunFam" id="2.170.8.10:FF:000001">
    <property type="entry name" value="Phosphoenolpyruvate carboxykinase (ATP)"/>
    <property type="match status" value="1"/>
</dbReference>
<dbReference type="InterPro" id="IPR015994">
    <property type="entry name" value="PEPCK_ATP_CS"/>
</dbReference>
<evidence type="ECO:0000256" key="9">
    <source>
        <dbReference type="ARBA" id="ARBA00047371"/>
    </source>
</evidence>
<keyword evidence="12" id="KW-1185">Reference proteome</keyword>
<comment type="pathway">
    <text evidence="1">Carbohydrate biosynthesis; gluconeogenesis.</text>
</comment>
<evidence type="ECO:0000256" key="3">
    <source>
        <dbReference type="ARBA" id="ARBA00012363"/>
    </source>
</evidence>
<protein>
    <recommendedName>
        <fullName evidence="3">phosphoenolpyruvate carboxykinase (ATP)</fullName>
        <ecNumber evidence="3">4.1.1.49</ecNumber>
    </recommendedName>
</protein>
<keyword evidence="5" id="KW-0547">Nucleotide-binding</keyword>
<evidence type="ECO:0000313" key="12">
    <source>
        <dbReference type="Proteomes" id="UP000507245"/>
    </source>
</evidence>
<dbReference type="GO" id="GO:0005829">
    <property type="term" value="C:cytosol"/>
    <property type="evidence" value="ECO:0007669"/>
    <property type="project" value="TreeGrafter"/>
</dbReference>
<dbReference type="SUPFAM" id="SSF68923">
    <property type="entry name" value="PEP carboxykinase N-terminal domain"/>
    <property type="match status" value="1"/>
</dbReference>
<dbReference type="InterPro" id="IPR008210">
    <property type="entry name" value="PEP_carboxykinase_N"/>
</dbReference>
<evidence type="ECO:0000256" key="2">
    <source>
        <dbReference type="ARBA" id="ARBA00006052"/>
    </source>
</evidence>
<dbReference type="Pfam" id="PF01293">
    <property type="entry name" value="PEPCK_ATP"/>
    <property type="match status" value="2"/>
</dbReference>
<evidence type="ECO:0000256" key="7">
    <source>
        <dbReference type="ARBA" id="ARBA00022840"/>
    </source>
</evidence>
<keyword evidence="6" id="KW-0210">Decarboxylase</keyword>
<dbReference type="EC" id="4.1.1.49" evidence="3"/>
<keyword evidence="4" id="KW-0312">Gluconeogenesis</keyword>
<dbReference type="PANTHER" id="PTHR30031:SF0">
    <property type="entry name" value="PHOSPHOENOLPYRUVATE CARBOXYKINASE (ATP)"/>
    <property type="match status" value="1"/>
</dbReference>
<proteinExistence type="inferred from homology"/>